<accession>A0ABD6BRN4</accession>
<dbReference type="EMBL" id="JBHUCZ010000008">
    <property type="protein sequence ID" value="MFD1567661.1"/>
    <property type="molecule type" value="Genomic_DNA"/>
</dbReference>
<feature type="region of interest" description="Disordered" evidence="1">
    <location>
        <begin position="58"/>
        <end position="173"/>
    </location>
</feature>
<feature type="non-terminal residue" evidence="2">
    <location>
        <position position="173"/>
    </location>
</feature>
<feature type="compositionally biased region" description="Basic and acidic residues" evidence="1">
    <location>
        <begin position="67"/>
        <end position="80"/>
    </location>
</feature>
<dbReference type="AlphaFoldDB" id="A0ABD6BRN4"/>
<gene>
    <name evidence="2" type="ORF">ACFSAU_09160</name>
</gene>
<reference evidence="2 3" key="1">
    <citation type="journal article" date="2019" name="Int. J. Syst. Evol. Microbiol.">
        <title>The Global Catalogue of Microorganisms (GCM) 10K type strain sequencing project: providing services to taxonomists for standard genome sequencing and annotation.</title>
        <authorList>
            <consortium name="The Broad Institute Genomics Platform"/>
            <consortium name="The Broad Institute Genome Sequencing Center for Infectious Disease"/>
            <person name="Wu L."/>
            <person name="Ma J."/>
        </authorList>
    </citation>
    <scope>NUCLEOTIDE SEQUENCE [LARGE SCALE GENOMIC DNA]</scope>
    <source>
        <strain evidence="2 3">CGMCC 1.12859</strain>
    </source>
</reference>
<feature type="compositionally biased region" description="Low complexity" evidence="1">
    <location>
        <begin position="146"/>
        <end position="155"/>
    </location>
</feature>
<comment type="caution">
    <text evidence="2">The sequence shown here is derived from an EMBL/GenBank/DDBJ whole genome shotgun (WGS) entry which is preliminary data.</text>
</comment>
<dbReference type="Proteomes" id="UP001597139">
    <property type="component" value="Unassembled WGS sequence"/>
</dbReference>
<evidence type="ECO:0000313" key="3">
    <source>
        <dbReference type="Proteomes" id="UP001597139"/>
    </source>
</evidence>
<evidence type="ECO:0000256" key="1">
    <source>
        <dbReference type="SAM" id="MobiDB-lite"/>
    </source>
</evidence>
<sequence>MPQESHRRLVEELTSRGYNAQREAVTILANAGEPELAAEAAADAAGDAFVVTVEHAREAVDGGLLDRAPDSERTPDRETLPPETDGAADLAEQAPTDMTGDATPETDLLTGDDGSGHPDVSTGTENLDNRQQGGSDGVEAKGSGGDANAAGGAAATTIGSRSPPAPEIRNDVT</sequence>
<feature type="compositionally biased region" description="Polar residues" evidence="1">
    <location>
        <begin position="121"/>
        <end position="133"/>
    </location>
</feature>
<keyword evidence="3" id="KW-1185">Reference proteome</keyword>
<protein>
    <submittedName>
        <fullName evidence="2">DNA polymerase II small subunit</fullName>
    </submittedName>
</protein>
<organism evidence="2 3">
    <name type="scientific">Halolamina litorea</name>
    <dbReference type="NCBI Taxonomy" id="1515593"/>
    <lineage>
        <taxon>Archaea</taxon>
        <taxon>Methanobacteriati</taxon>
        <taxon>Methanobacteriota</taxon>
        <taxon>Stenosarchaea group</taxon>
        <taxon>Halobacteria</taxon>
        <taxon>Halobacteriales</taxon>
        <taxon>Haloferacaceae</taxon>
    </lineage>
</organism>
<proteinExistence type="predicted"/>
<name>A0ABD6BRN4_9EURY</name>
<evidence type="ECO:0000313" key="2">
    <source>
        <dbReference type="EMBL" id="MFD1567661.1"/>
    </source>
</evidence>